<keyword evidence="9" id="KW-0408">Iron</keyword>
<evidence type="ECO:0000256" key="15">
    <source>
        <dbReference type="SAM" id="SignalP"/>
    </source>
</evidence>
<evidence type="ECO:0000256" key="9">
    <source>
        <dbReference type="ARBA" id="ARBA00023004"/>
    </source>
</evidence>
<comment type="similarity">
    <text evidence="3">Belongs to the RBT5 family.</text>
</comment>
<evidence type="ECO:0000256" key="13">
    <source>
        <dbReference type="ARBA" id="ARBA00023288"/>
    </source>
</evidence>
<evidence type="ECO:0000256" key="1">
    <source>
        <dbReference type="ARBA" id="ARBA00004609"/>
    </source>
</evidence>
<evidence type="ECO:0000256" key="4">
    <source>
        <dbReference type="ARBA" id="ARBA00022475"/>
    </source>
</evidence>
<evidence type="ECO:0000256" key="11">
    <source>
        <dbReference type="ARBA" id="ARBA00023157"/>
    </source>
</evidence>
<accession>A0AAW0DKA5</accession>
<reference evidence="17 18" key="1">
    <citation type="submission" date="2024-01" db="EMBL/GenBank/DDBJ databases">
        <title>A draft genome for a cacao thread blight-causing isolate of Paramarasmius palmivorus.</title>
        <authorList>
            <person name="Baruah I.K."/>
            <person name="Bukari Y."/>
            <person name="Amoako-Attah I."/>
            <person name="Meinhardt L.W."/>
            <person name="Bailey B.A."/>
            <person name="Cohen S.P."/>
        </authorList>
    </citation>
    <scope>NUCLEOTIDE SEQUENCE [LARGE SCALE GENOMIC DNA]</scope>
    <source>
        <strain evidence="17 18">GH-12</strain>
    </source>
</reference>
<dbReference type="GO" id="GO:0005886">
    <property type="term" value="C:plasma membrane"/>
    <property type="evidence" value="ECO:0007669"/>
    <property type="project" value="UniProtKB-SubCell"/>
</dbReference>
<gene>
    <name evidence="17" type="ORF">VNI00_004312</name>
</gene>
<keyword evidence="4" id="KW-1003">Cell membrane</keyword>
<dbReference type="Pfam" id="PF05730">
    <property type="entry name" value="CFEM"/>
    <property type="match status" value="1"/>
</dbReference>
<dbReference type="InterPro" id="IPR008427">
    <property type="entry name" value="Extracellular_membr_CFEM_dom"/>
</dbReference>
<feature type="compositionally biased region" description="Low complexity" evidence="14">
    <location>
        <begin position="102"/>
        <end position="117"/>
    </location>
</feature>
<comment type="subcellular location">
    <subcellularLocation>
        <location evidence="1">Cell membrane</location>
        <topology evidence="1">Lipid-anchor</topology>
        <topology evidence="1">GPI-anchor</topology>
    </subcellularLocation>
    <subcellularLocation>
        <location evidence="2">Secreted</location>
    </subcellularLocation>
</comment>
<feature type="chain" id="PRO_5043597746" description="CFEM domain-containing protein" evidence="15">
    <location>
        <begin position="18"/>
        <end position="149"/>
    </location>
</feature>
<dbReference type="GO" id="GO:0005576">
    <property type="term" value="C:extracellular region"/>
    <property type="evidence" value="ECO:0007669"/>
    <property type="project" value="UniProtKB-SubCell"/>
</dbReference>
<evidence type="ECO:0000256" key="8">
    <source>
        <dbReference type="ARBA" id="ARBA00022729"/>
    </source>
</evidence>
<keyword evidence="12" id="KW-0325">Glycoprotein</keyword>
<evidence type="ECO:0000256" key="14">
    <source>
        <dbReference type="SAM" id="MobiDB-lite"/>
    </source>
</evidence>
<evidence type="ECO:0000313" key="18">
    <source>
        <dbReference type="Proteomes" id="UP001383192"/>
    </source>
</evidence>
<dbReference type="EMBL" id="JAYKXP010000011">
    <property type="protein sequence ID" value="KAK7052991.1"/>
    <property type="molecule type" value="Genomic_DNA"/>
</dbReference>
<dbReference type="PANTHER" id="PTHR37928:SF2">
    <property type="entry name" value="GPI ANCHORED CFEM DOMAIN PROTEIN (AFU_ORTHOLOGUE AFUA_6G10580)"/>
    <property type="match status" value="1"/>
</dbReference>
<dbReference type="GO" id="GO:0046872">
    <property type="term" value="F:metal ion binding"/>
    <property type="evidence" value="ECO:0007669"/>
    <property type="project" value="UniProtKB-KW"/>
</dbReference>
<keyword evidence="6" id="KW-0349">Heme</keyword>
<keyword evidence="18" id="KW-1185">Reference proteome</keyword>
<evidence type="ECO:0000256" key="6">
    <source>
        <dbReference type="ARBA" id="ARBA00022617"/>
    </source>
</evidence>
<protein>
    <recommendedName>
        <fullName evidence="16">CFEM domain-containing protein</fullName>
    </recommendedName>
</protein>
<evidence type="ECO:0000259" key="16">
    <source>
        <dbReference type="PROSITE" id="PS52012"/>
    </source>
</evidence>
<feature type="domain" description="CFEM" evidence="16">
    <location>
        <begin position="1"/>
        <end position="113"/>
    </location>
</feature>
<keyword evidence="13" id="KW-0449">Lipoprotein</keyword>
<keyword evidence="11" id="KW-1015">Disulfide bond</keyword>
<evidence type="ECO:0000256" key="2">
    <source>
        <dbReference type="ARBA" id="ARBA00004613"/>
    </source>
</evidence>
<name>A0AAW0DKA5_9AGAR</name>
<feature type="signal peptide" evidence="15">
    <location>
        <begin position="1"/>
        <end position="17"/>
    </location>
</feature>
<dbReference type="PANTHER" id="PTHR37928">
    <property type="entry name" value="CFEM DOMAIN PROTEIN (AFU_ORTHOLOGUE AFUA_6G14090)"/>
    <property type="match status" value="1"/>
</dbReference>
<dbReference type="Proteomes" id="UP001383192">
    <property type="component" value="Unassembled WGS sequence"/>
</dbReference>
<evidence type="ECO:0000256" key="7">
    <source>
        <dbReference type="ARBA" id="ARBA00022723"/>
    </source>
</evidence>
<feature type="compositionally biased region" description="Polar residues" evidence="14">
    <location>
        <begin position="118"/>
        <end position="128"/>
    </location>
</feature>
<dbReference type="PROSITE" id="PS52012">
    <property type="entry name" value="CFEM"/>
    <property type="match status" value="1"/>
</dbReference>
<keyword evidence="5" id="KW-0964">Secreted</keyword>
<comment type="caution">
    <text evidence="17">The sequence shown here is derived from an EMBL/GenBank/DDBJ whole genome shotgun (WGS) entry which is preliminary data.</text>
</comment>
<evidence type="ECO:0000256" key="3">
    <source>
        <dbReference type="ARBA" id="ARBA00010031"/>
    </source>
</evidence>
<feature type="region of interest" description="Disordered" evidence="14">
    <location>
        <begin position="102"/>
        <end position="128"/>
    </location>
</feature>
<evidence type="ECO:0000256" key="12">
    <source>
        <dbReference type="ARBA" id="ARBA00023180"/>
    </source>
</evidence>
<keyword evidence="8 15" id="KW-0732">Signal</keyword>
<keyword evidence="7" id="KW-0479">Metal-binding</keyword>
<dbReference type="InterPro" id="IPR051735">
    <property type="entry name" value="CFEM_domain"/>
</dbReference>
<evidence type="ECO:0000256" key="10">
    <source>
        <dbReference type="ARBA" id="ARBA00023136"/>
    </source>
</evidence>
<evidence type="ECO:0000313" key="17">
    <source>
        <dbReference type="EMBL" id="KAK7052991.1"/>
    </source>
</evidence>
<organism evidence="17 18">
    <name type="scientific">Paramarasmius palmivorus</name>
    <dbReference type="NCBI Taxonomy" id="297713"/>
    <lineage>
        <taxon>Eukaryota</taxon>
        <taxon>Fungi</taxon>
        <taxon>Dikarya</taxon>
        <taxon>Basidiomycota</taxon>
        <taxon>Agaricomycotina</taxon>
        <taxon>Agaricomycetes</taxon>
        <taxon>Agaricomycetidae</taxon>
        <taxon>Agaricales</taxon>
        <taxon>Marasmiineae</taxon>
        <taxon>Marasmiaceae</taxon>
        <taxon>Paramarasmius</taxon>
    </lineage>
</organism>
<proteinExistence type="inferred from homology"/>
<keyword evidence="10" id="KW-0472">Membrane</keyword>
<sequence length="149" mass="14728">MKSSFAVAILAATSAAASTLFGRQSTAPPDCYLPCITGAQLPAECGMDNACLCRNQQFVDSTSACIASSCSGDDLAAAQKFAQDLCLQASVTLSADTASQTASQTGSQSGSQTETSAPTQTSTGSNGALSNGANMMASLAGIGLVALAL</sequence>
<dbReference type="AlphaFoldDB" id="A0AAW0DKA5"/>
<evidence type="ECO:0000256" key="5">
    <source>
        <dbReference type="ARBA" id="ARBA00022525"/>
    </source>
</evidence>